<dbReference type="InterPro" id="IPR041118">
    <property type="entry name" value="Rx_N"/>
</dbReference>
<protein>
    <recommendedName>
        <fullName evidence="4">Disease resistance N-terminal domain-containing protein</fullName>
    </recommendedName>
</protein>
<evidence type="ECO:0000256" key="3">
    <source>
        <dbReference type="ARBA" id="ARBA00022821"/>
    </source>
</evidence>
<dbReference type="GO" id="GO:0000166">
    <property type="term" value="F:nucleotide binding"/>
    <property type="evidence" value="ECO:0007669"/>
    <property type="project" value="UniProtKB-KW"/>
</dbReference>
<keyword evidence="6" id="KW-1185">Reference proteome</keyword>
<dbReference type="CDD" id="cd14798">
    <property type="entry name" value="RX-CC_like"/>
    <property type="match status" value="1"/>
</dbReference>
<feature type="domain" description="Disease resistance N-terminal" evidence="4">
    <location>
        <begin position="5"/>
        <end position="50"/>
    </location>
</feature>
<organism evidence="5 6">
    <name type="scientific">Rubroshorea leprosula</name>
    <dbReference type="NCBI Taxonomy" id="152421"/>
    <lineage>
        <taxon>Eukaryota</taxon>
        <taxon>Viridiplantae</taxon>
        <taxon>Streptophyta</taxon>
        <taxon>Embryophyta</taxon>
        <taxon>Tracheophyta</taxon>
        <taxon>Spermatophyta</taxon>
        <taxon>Magnoliopsida</taxon>
        <taxon>eudicotyledons</taxon>
        <taxon>Gunneridae</taxon>
        <taxon>Pentapetalae</taxon>
        <taxon>rosids</taxon>
        <taxon>malvids</taxon>
        <taxon>Malvales</taxon>
        <taxon>Dipterocarpaceae</taxon>
        <taxon>Rubroshorea</taxon>
    </lineage>
</organism>
<dbReference type="GO" id="GO:0006952">
    <property type="term" value="P:defense response"/>
    <property type="evidence" value="ECO:0007669"/>
    <property type="project" value="UniProtKB-KW"/>
</dbReference>
<feature type="non-terminal residue" evidence="5">
    <location>
        <position position="50"/>
    </location>
</feature>
<dbReference type="Pfam" id="PF18052">
    <property type="entry name" value="Rx_N"/>
    <property type="match status" value="1"/>
</dbReference>
<keyword evidence="1" id="KW-0677">Repeat</keyword>
<dbReference type="AlphaFoldDB" id="A0AAV5MNA2"/>
<accession>A0AAV5MNA2</accession>
<comment type="caution">
    <text evidence="5">The sequence shown here is derived from an EMBL/GenBank/DDBJ whole genome shotgun (WGS) entry which is preliminary data.</text>
</comment>
<dbReference type="Proteomes" id="UP001054252">
    <property type="component" value="Unassembled WGS sequence"/>
</dbReference>
<evidence type="ECO:0000256" key="2">
    <source>
        <dbReference type="ARBA" id="ARBA00022741"/>
    </source>
</evidence>
<reference evidence="5 6" key="1">
    <citation type="journal article" date="2021" name="Commun. Biol.">
        <title>The genome of Shorea leprosula (Dipterocarpaceae) highlights the ecological relevance of drought in aseasonal tropical rainforests.</title>
        <authorList>
            <person name="Ng K.K.S."/>
            <person name="Kobayashi M.J."/>
            <person name="Fawcett J.A."/>
            <person name="Hatakeyama M."/>
            <person name="Paape T."/>
            <person name="Ng C.H."/>
            <person name="Ang C.C."/>
            <person name="Tnah L.H."/>
            <person name="Lee C.T."/>
            <person name="Nishiyama T."/>
            <person name="Sese J."/>
            <person name="O'Brien M.J."/>
            <person name="Copetti D."/>
            <person name="Mohd Noor M.I."/>
            <person name="Ong R.C."/>
            <person name="Putra M."/>
            <person name="Sireger I.Z."/>
            <person name="Indrioko S."/>
            <person name="Kosugi Y."/>
            <person name="Izuno A."/>
            <person name="Isagi Y."/>
            <person name="Lee S.L."/>
            <person name="Shimizu K.K."/>
        </authorList>
    </citation>
    <scope>NUCLEOTIDE SEQUENCE [LARGE SCALE GENOMIC DNA]</scope>
    <source>
        <strain evidence="5">214</strain>
    </source>
</reference>
<sequence>MADAVVSFLVERLGNLLIEETTLLWSVRDQVQQMQTELKRIQCFLKDADK</sequence>
<name>A0AAV5MNA2_9ROSI</name>
<evidence type="ECO:0000313" key="5">
    <source>
        <dbReference type="EMBL" id="GKV51049.1"/>
    </source>
</evidence>
<evidence type="ECO:0000256" key="1">
    <source>
        <dbReference type="ARBA" id="ARBA00022737"/>
    </source>
</evidence>
<dbReference type="Gene3D" id="1.20.5.4130">
    <property type="match status" value="1"/>
</dbReference>
<proteinExistence type="predicted"/>
<keyword evidence="3" id="KW-0611">Plant defense</keyword>
<evidence type="ECO:0000313" key="6">
    <source>
        <dbReference type="Proteomes" id="UP001054252"/>
    </source>
</evidence>
<keyword evidence="2" id="KW-0547">Nucleotide-binding</keyword>
<gene>
    <name evidence="5" type="ORF">SLEP1_g57725</name>
</gene>
<dbReference type="InterPro" id="IPR038005">
    <property type="entry name" value="RX-like_CC"/>
</dbReference>
<evidence type="ECO:0000259" key="4">
    <source>
        <dbReference type="Pfam" id="PF18052"/>
    </source>
</evidence>
<dbReference type="EMBL" id="BPVZ01000429">
    <property type="protein sequence ID" value="GKV51049.1"/>
    <property type="molecule type" value="Genomic_DNA"/>
</dbReference>